<dbReference type="RefSeq" id="WP_013186060.1">
    <property type="nucleotide sequence ID" value="NC_014230.1"/>
</dbReference>
<dbReference type="EMBL" id="CP002046">
    <property type="protein sequence ID" value="EAP87382.1"/>
    <property type="molecule type" value="Genomic_DNA"/>
</dbReference>
<evidence type="ECO:0000313" key="2">
    <source>
        <dbReference type="Proteomes" id="UP000002297"/>
    </source>
</evidence>
<dbReference type="HOGENOM" id="CLU_1934527_0_0_10"/>
<dbReference type="Proteomes" id="UP000002297">
    <property type="component" value="Chromosome"/>
</dbReference>
<sequence>MNLHTVAVYHSSELYAYSVTQYLNTKGYIATGFCLKSTDGITFTNLPNVDIVLLERKLYQNSQKYLKQSKASLNMIIIEDGFLNNDLSILKFDHIKGYVFPTDTFESISKCVNDVLVTNSSQNKQLRSNT</sequence>
<dbReference type="STRING" id="216432.CA2559_01465"/>
<gene>
    <name evidence="1" type="ordered locus">CA2559_01465</name>
</gene>
<dbReference type="AlphaFoldDB" id="A3U565"/>
<accession>A3U565</accession>
<evidence type="ECO:0000313" key="1">
    <source>
        <dbReference type="EMBL" id="EAP87382.1"/>
    </source>
</evidence>
<keyword evidence="2" id="KW-1185">Reference proteome</keyword>
<name>A3U565_CROAH</name>
<dbReference type="KEGG" id="cat:CA2559_01465"/>
<reference evidence="1 2" key="1">
    <citation type="journal article" date="2010" name="J. Bacteriol.">
        <title>The complete genome sequence of Croceibacter atlanticus HTCC2559T.</title>
        <authorList>
            <person name="Oh H.M."/>
            <person name="Kang I."/>
            <person name="Ferriera S."/>
            <person name="Giovannoni S.J."/>
            <person name="Cho J.C."/>
        </authorList>
    </citation>
    <scope>NUCLEOTIDE SEQUENCE [LARGE SCALE GENOMIC DNA]</scope>
    <source>
        <strain evidence="2">ATCC BAA-628 / HTCC2559 / KCTC 12090</strain>
    </source>
</reference>
<organism evidence="1 2">
    <name type="scientific">Croceibacter atlanticus (strain ATCC BAA-628 / JCM 21780 / CIP 108009 / IAM 15332 / KCTC 12090 / HTCC2559)</name>
    <dbReference type="NCBI Taxonomy" id="216432"/>
    <lineage>
        <taxon>Bacteria</taxon>
        <taxon>Pseudomonadati</taxon>
        <taxon>Bacteroidota</taxon>
        <taxon>Flavobacteriia</taxon>
        <taxon>Flavobacteriales</taxon>
        <taxon>Flavobacteriaceae</taxon>
        <taxon>Croceibacter</taxon>
    </lineage>
</organism>
<proteinExistence type="predicted"/>
<protein>
    <submittedName>
        <fullName evidence="1">Uncharacterized protein</fullName>
    </submittedName>
</protein>
<dbReference type="GeneID" id="89452094"/>